<dbReference type="PROSITE" id="PS50893">
    <property type="entry name" value="ABC_TRANSPORTER_2"/>
    <property type="match status" value="1"/>
</dbReference>
<evidence type="ECO:0000256" key="3">
    <source>
        <dbReference type="ARBA" id="ARBA00022692"/>
    </source>
</evidence>
<evidence type="ECO:0000256" key="7">
    <source>
        <dbReference type="ARBA" id="ARBA00023136"/>
    </source>
</evidence>
<evidence type="ECO:0000256" key="2">
    <source>
        <dbReference type="ARBA" id="ARBA00022448"/>
    </source>
</evidence>
<protein>
    <submittedName>
        <fullName evidence="11">HMG-Y-related protein A-like</fullName>
    </submittedName>
</protein>
<keyword evidence="4" id="KW-0547">Nucleotide-binding</keyword>
<comment type="subcellular location">
    <subcellularLocation>
        <location evidence="1">Membrane</location>
        <topology evidence="1">Multi-pass membrane protein</topology>
    </subcellularLocation>
</comment>
<dbReference type="PANTHER" id="PTHR48041">
    <property type="entry name" value="ABC TRANSPORTER G FAMILY MEMBER 28"/>
    <property type="match status" value="1"/>
</dbReference>
<dbReference type="InterPro" id="IPR003593">
    <property type="entry name" value="AAA+_ATPase"/>
</dbReference>
<feature type="region of interest" description="Disordered" evidence="8">
    <location>
        <begin position="242"/>
        <end position="280"/>
    </location>
</feature>
<keyword evidence="7 9" id="KW-0472">Membrane</keyword>
<evidence type="ECO:0000256" key="8">
    <source>
        <dbReference type="SAM" id="MobiDB-lite"/>
    </source>
</evidence>
<dbReference type="EMBL" id="VEPZ02001715">
    <property type="protein sequence ID" value="KAE8662253.1"/>
    <property type="molecule type" value="Genomic_DNA"/>
</dbReference>
<dbReference type="GO" id="GO:0016887">
    <property type="term" value="F:ATP hydrolysis activity"/>
    <property type="evidence" value="ECO:0007669"/>
    <property type="project" value="InterPro"/>
</dbReference>
<dbReference type="PANTHER" id="PTHR48041:SF73">
    <property type="entry name" value="ABC TRANSPORTER G FAMILY MEMBER STR"/>
    <property type="match status" value="1"/>
</dbReference>
<dbReference type="AlphaFoldDB" id="A0A6A2WP15"/>
<keyword evidence="5" id="KW-0067">ATP-binding</keyword>
<dbReference type="SMART" id="SM00382">
    <property type="entry name" value="AAA"/>
    <property type="match status" value="1"/>
</dbReference>
<evidence type="ECO:0000256" key="1">
    <source>
        <dbReference type="ARBA" id="ARBA00004141"/>
    </source>
</evidence>
<feature type="transmembrane region" description="Helical" evidence="9">
    <location>
        <begin position="337"/>
        <end position="359"/>
    </location>
</feature>
<comment type="caution">
    <text evidence="11">The sequence shown here is derived from an EMBL/GenBank/DDBJ whole genome shotgun (WGS) entry which is preliminary data.</text>
</comment>
<dbReference type="GO" id="GO:0140359">
    <property type="term" value="F:ABC-type transporter activity"/>
    <property type="evidence" value="ECO:0007669"/>
    <property type="project" value="InterPro"/>
</dbReference>
<feature type="transmembrane region" description="Helical" evidence="9">
    <location>
        <begin position="442"/>
        <end position="464"/>
    </location>
</feature>
<dbReference type="Gene3D" id="3.40.50.300">
    <property type="entry name" value="P-loop containing nucleotide triphosphate hydrolases"/>
    <property type="match status" value="1"/>
</dbReference>
<dbReference type="Pfam" id="PF00005">
    <property type="entry name" value="ABC_tran"/>
    <property type="match status" value="1"/>
</dbReference>
<keyword evidence="2" id="KW-0813">Transport</keyword>
<feature type="transmembrane region" description="Helical" evidence="9">
    <location>
        <begin position="371"/>
        <end position="393"/>
    </location>
</feature>
<feature type="transmembrane region" description="Helical" evidence="9">
    <location>
        <begin position="470"/>
        <end position="491"/>
    </location>
</feature>
<gene>
    <name evidence="11" type="ORF">F3Y22_tig00113716pilonHSYRG00071</name>
</gene>
<organism evidence="11 12">
    <name type="scientific">Hibiscus syriacus</name>
    <name type="common">Rose of Sharon</name>
    <dbReference type="NCBI Taxonomy" id="106335"/>
    <lineage>
        <taxon>Eukaryota</taxon>
        <taxon>Viridiplantae</taxon>
        <taxon>Streptophyta</taxon>
        <taxon>Embryophyta</taxon>
        <taxon>Tracheophyta</taxon>
        <taxon>Spermatophyta</taxon>
        <taxon>Magnoliopsida</taxon>
        <taxon>eudicotyledons</taxon>
        <taxon>Gunneridae</taxon>
        <taxon>Pentapetalae</taxon>
        <taxon>rosids</taxon>
        <taxon>malvids</taxon>
        <taxon>Malvales</taxon>
        <taxon>Malvaceae</taxon>
        <taxon>Malvoideae</taxon>
        <taxon>Hibiscus</taxon>
    </lineage>
</organism>
<keyword evidence="3 9" id="KW-0812">Transmembrane</keyword>
<dbReference type="InterPro" id="IPR003439">
    <property type="entry name" value="ABC_transporter-like_ATP-bd"/>
</dbReference>
<sequence length="639" mass="72268">MAKAGKYAANRSLETLLDMDKTAAAGKNTGLPPVLRGRRFPVRGLSSAVRGEVMAIMGPSGAGKSTFLDALAGRITRGSLEGYALVQVTTSYMKMISSYVMQDDQLFSMLTVQETFMFAAEGCLPQFPGRKRKNRVNELLKQLGLETAAHTYIGDEGRRGVSGGERRRVSIGIDIIHKPSLLFLNEPMSGLDSMRRALTVWWRREYDESTIGLDPLVLYQRDGIKPDQVARTPVSPEHLAVHHPGLQLRTPGQTPSSGAKSFLSGAQQSRTPPPSHHKTPVVFSPSIDQYAPSYEEFDMEEVLDEPDHGPKFANPWLREVEILSWRTVLIVVRTPELFLSIEIVLTVMAIILSSLFRNLNHYDFKTINRLLNFYIFAICLVFFSSNDAVPTFIQERFIFIRETSHNAYRASSYVVYLPLFAIQGFTFAAITKYWLHLNSSLLNFWLILYASLITTNAYVMLLSALVPSYITGYAVVIATTALFFLTYGFFLKGNKIPIYWRWLHYISAIKYPFEALLVNEFKDQEICYTGDPADLSPGPLGQLKVSDLHIKHNDTLQCTMTERMLYHPWELTWRTFGMIFLSCLHGRFSTACFSTWFSDFTPKTKENNSGIFTVFLHLPFPCSSVEVSVHCLYMKESLN</sequence>
<evidence type="ECO:0000313" key="12">
    <source>
        <dbReference type="Proteomes" id="UP000436088"/>
    </source>
</evidence>
<proteinExistence type="predicted"/>
<dbReference type="InterPro" id="IPR017871">
    <property type="entry name" value="ABC_transporter-like_CS"/>
</dbReference>
<dbReference type="InterPro" id="IPR027417">
    <property type="entry name" value="P-loop_NTPase"/>
</dbReference>
<dbReference type="Pfam" id="PF01061">
    <property type="entry name" value="ABC2_membrane"/>
    <property type="match status" value="1"/>
</dbReference>
<evidence type="ECO:0000256" key="9">
    <source>
        <dbReference type="SAM" id="Phobius"/>
    </source>
</evidence>
<accession>A0A6A2WP15</accession>
<dbReference type="Proteomes" id="UP000436088">
    <property type="component" value="Unassembled WGS sequence"/>
</dbReference>
<dbReference type="SUPFAM" id="SSF52540">
    <property type="entry name" value="P-loop containing nucleoside triphosphate hydrolases"/>
    <property type="match status" value="1"/>
</dbReference>
<evidence type="ECO:0000256" key="4">
    <source>
        <dbReference type="ARBA" id="ARBA00022741"/>
    </source>
</evidence>
<feature type="compositionally biased region" description="Polar residues" evidence="8">
    <location>
        <begin position="250"/>
        <end position="270"/>
    </location>
</feature>
<feature type="transmembrane region" description="Helical" evidence="9">
    <location>
        <begin position="413"/>
        <end position="435"/>
    </location>
</feature>
<name>A0A6A2WP15_HIBSY</name>
<evidence type="ECO:0000313" key="11">
    <source>
        <dbReference type="EMBL" id="KAE8662253.1"/>
    </source>
</evidence>
<keyword evidence="6 9" id="KW-1133">Transmembrane helix</keyword>
<reference evidence="11" key="1">
    <citation type="submission" date="2019-09" db="EMBL/GenBank/DDBJ databases">
        <title>Draft genome information of white flower Hibiscus syriacus.</title>
        <authorList>
            <person name="Kim Y.-M."/>
        </authorList>
    </citation>
    <scope>NUCLEOTIDE SEQUENCE [LARGE SCALE GENOMIC DNA]</scope>
    <source>
        <strain evidence="11">YM2019G1</strain>
    </source>
</reference>
<feature type="domain" description="ABC transporter" evidence="10">
    <location>
        <begin position="14"/>
        <end position="263"/>
    </location>
</feature>
<dbReference type="GO" id="GO:0005524">
    <property type="term" value="F:ATP binding"/>
    <property type="evidence" value="ECO:0007669"/>
    <property type="project" value="UniProtKB-KW"/>
</dbReference>
<dbReference type="InterPro" id="IPR013525">
    <property type="entry name" value="ABC2_TM"/>
</dbReference>
<dbReference type="InterPro" id="IPR050352">
    <property type="entry name" value="ABCG_transporters"/>
</dbReference>
<evidence type="ECO:0000256" key="5">
    <source>
        <dbReference type="ARBA" id="ARBA00022840"/>
    </source>
</evidence>
<dbReference type="GO" id="GO:0016020">
    <property type="term" value="C:membrane"/>
    <property type="evidence" value="ECO:0007669"/>
    <property type="project" value="UniProtKB-SubCell"/>
</dbReference>
<evidence type="ECO:0000256" key="6">
    <source>
        <dbReference type="ARBA" id="ARBA00022989"/>
    </source>
</evidence>
<evidence type="ECO:0000259" key="10">
    <source>
        <dbReference type="PROSITE" id="PS50893"/>
    </source>
</evidence>
<dbReference type="PROSITE" id="PS00211">
    <property type="entry name" value="ABC_TRANSPORTER_1"/>
    <property type="match status" value="1"/>
</dbReference>
<keyword evidence="12" id="KW-1185">Reference proteome</keyword>